<dbReference type="KEGG" id="nai:NECAME_18921"/>
<reference evidence="7" key="1">
    <citation type="journal article" date="2014" name="Nat. Genet.">
        <title>Genome of the human hookworm Necator americanus.</title>
        <authorList>
            <person name="Tang Y.T."/>
            <person name="Gao X."/>
            <person name="Rosa B.A."/>
            <person name="Abubucker S."/>
            <person name="Hallsworth-Pepin K."/>
            <person name="Martin J."/>
            <person name="Tyagi R."/>
            <person name="Heizer E."/>
            <person name="Zhang X."/>
            <person name="Bhonagiri-Palsikar V."/>
            <person name="Minx P."/>
            <person name="Warren W.C."/>
            <person name="Wang Q."/>
            <person name="Zhan B."/>
            <person name="Hotez P.J."/>
            <person name="Sternberg P.W."/>
            <person name="Dougall A."/>
            <person name="Gaze S.T."/>
            <person name="Mulvenna J."/>
            <person name="Sotillo J."/>
            <person name="Ranganathan S."/>
            <person name="Rabelo E.M."/>
            <person name="Wilson R.K."/>
            <person name="Felgner P.L."/>
            <person name="Bethony J."/>
            <person name="Hawdon J.M."/>
            <person name="Gasser R.B."/>
            <person name="Loukas A."/>
            <person name="Mitreva M."/>
        </authorList>
    </citation>
    <scope>NUCLEOTIDE SEQUENCE [LARGE SCALE GENOMIC DNA]</scope>
</reference>
<dbReference type="PANTHER" id="PTHR11751:SF29">
    <property type="entry name" value="ALANINE TRANSAMINASE"/>
    <property type="match status" value="1"/>
</dbReference>
<dbReference type="AlphaFoldDB" id="W2SS19"/>
<evidence type="ECO:0000313" key="7">
    <source>
        <dbReference type="Proteomes" id="UP000053676"/>
    </source>
</evidence>
<sequence length="64" mass="7211">SLNQTPDFFYAMQLLEATGVCIVPGSGFGQKEGTYHFSMDSKKDWIQNSKKWDEIVLEALLLAL</sequence>
<keyword evidence="3" id="KW-0032">Aminotransferase</keyword>
<evidence type="ECO:0000256" key="2">
    <source>
        <dbReference type="ARBA" id="ARBA00011738"/>
    </source>
</evidence>
<dbReference type="OrthoDB" id="5822559at2759"/>
<evidence type="ECO:0000256" key="4">
    <source>
        <dbReference type="ARBA" id="ARBA00022679"/>
    </source>
</evidence>
<name>W2SS19_NECAM</name>
<evidence type="ECO:0000256" key="1">
    <source>
        <dbReference type="ARBA" id="ARBA00001933"/>
    </source>
</evidence>
<protein>
    <recommendedName>
        <fullName evidence="8">Aminotransferase class I/classII domain-containing protein</fullName>
    </recommendedName>
</protein>
<feature type="non-terminal residue" evidence="6">
    <location>
        <position position="1"/>
    </location>
</feature>
<gene>
    <name evidence="6" type="ORF">NECAME_18921</name>
</gene>
<comment type="cofactor">
    <cofactor evidence="1">
        <name>pyridoxal 5'-phosphate</name>
        <dbReference type="ChEBI" id="CHEBI:597326"/>
    </cofactor>
</comment>
<evidence type="ECO:0000313" key="6">
    <source>
        <dbReference type="EMBL" id="ETN72278.1"/>
    </source>
</evidence>
<accession>W2SS19</accession>
<keyword evidence="7" id="KW-1185">Reference proteome</keyword>
<evidence type="ECO:0000256" key="5">
    <source>
        <dbReference type="ARBA" id="ARBA00022898"/>
    </source>
</evidence>
<dbReference type="Gene3D" id="3.90.1150.10">
    <property type="entry name" value="Aspartate Aminotransferase, domain 1"/>
    <property type="match status" value="1"/>
</dbReference>
<keyword evidence="5" id="KW-0663">Pyridoxal phosphate</keyword>
<dbReference type="STRING" id="51031.W2SS19"/>
<comment type="subunit">
    <text evidence="2">Homodimer.</text>
</comment>
<evidence type="ECO:0008006" key="8">
    <source>
        <dbReference type="Google" id="ProtNLM"/>
    </source>
</evidence>
<organism evidence="6 7">
    <name type="scientific">Necator americanus</name>
    <name type="common">Human hookworm</name>
    <dbReference type="NCBI Taxonomy" id="51031"/>
    <lineage>
        <taxon>Eukaryota</taxon>
        <taxon>Metazoa</taxon>
        <taxon>Ecdysozoa</taxon>
        <taxon>Nematoda</taxon>
        <taxon>Chromadorea</taxon>
        <taxon>Rhabditida</taxon>
        <taxon>Rhabditina</taxon>
        <taxon>Rhabditomorpha</taxon>
        <taxon>Strongyloidea</taxon>
        <taxon>Ancylostomatidae</taxon>
        <taxon>Bunostominae</taxon>
        <taxon>Necator</taxon>
    </lineage>
</organism>
<proteinExistence type="predicted"/>
<dbReference type="EMBL" id="KI664874">
    <property type="protein sequence ID" value="ETN72278.1"/>
    <property type="molecule type" value="Genomic_DNA"/>
</dbReference>
<dbReference type="Proteomes" id="UP000053676">
    <property type="component" value="Unassembled WGS sequence"/>
</dbReference>
<dbReference type="GO" id="GO:0008483">
    <property type="term" value="F:transaminase activity"/>
    <property type="evidence" value="ECO:0007669"/>
    <property type="project" value="UniProtKB-KW"/>
</dbReference>
<dbReference type="PANTHER" id="PTHR11751">
    <property type="entry name" value="ALANINE AMINOTRANSFERASE"/>
    <property type="match status" value="1"/>
</dbReference>
<dbReference type="InterPro" id="IPR015422">
    <property type="entry name" value="PyrdxlP-dep_Trfase_small"/>
</dbReference>
<evidence type="ECO:0000256" key="3">
    <source>
        <dbReference type="ARBA" id="ARBA00022576"/>
    </source>
</evidence>
<dbReference type="InterPro" id="IPR045088">
    <property type="entry name" value="ALAT1/2-like"/>
</dbReference>
<keyword evidence="4" id="KW-0808">Transferase</keyword>